<accession>A0A9P3PQV8</accession>
<evidence type="ECO:0000256" key="8">
    <source>
        <dbReference type="ARBA" id="ARBA00022989"/>
    </source>
</evidence>
<dbReference type="Pfam" id="PF08740">
    <property type="entry name" value="BCS1_N"/>
    <property type="match status" value="1"/>
</dbReference>
<dbReference type="InterPro" id="IPR003959">
    <property type="entry name" value="ATPase_AAA_core"/>
</dbReference>
<dbReference type="InterPro" id="IPR027417">
    <property type="entry name" value="P-loop_NTPase"/>
</dbReference>
<evidence type="ECO:0000256" key="10">
    <source>
        <dbReference type="ARBA" id="ARBA00023136"/>
    </source>
</evidence>
<feature type="compositionally biased region" description="Basic and acidic residues" evidence="13">
    <location>
        <begin position="572"/>
        <end position="606"/>
    </location>
</feature>
<evidence type="ECO:0000256" key="13">
    <source>
        <dbReference type="SAM" id="MobiDB-lite"/>
    </source>
</evidence>
<evidence type="ECO:0000256" key="11">
    <source>
        <dbReference type="ARBA" id="ARBA00048778"/>
    </source>
</evidence>
<evidence type="ECO:0000313" key="16">
    <source>
        <dbReference type="EMBL" id="GLB41025.1"/>
    </source>
</evidence>
<keyword evidence="8" id="KW-1133">Transmembrane helix</keyword>
<dbReference type="Pfam" id="PF25426">
    <property type="entry name" value="AAA_lid_BCS1"/>
    <property type="match status" value="1"/>
</dbReference>
<dbReference type="OrthoDB" id="10251412at2759"/>
<dbReference type="InterPro" id="IPR057495">
    <property type="entry name" value="AAA_lid_BCS1"/>
</dbReference>
<dbReference type="Proteomes" id="UP001063166">
    <property type="component" value="Unassembled WGS sequence"/>
</dbReference>
<comment type="subcellular location">
    <subcellularLocation>
        <location evidence="1">Mitochondrion inner membrane</location>
        <topology evidence="1">Single-pass membrane protein</topology>
    </subcellularLocation>
</comment>
<protein>
    <submittedName>
        <fullName evidence="16">AAA ATPase family protein</fullName>
    </submittedName>
</protein>
<feature type="domain" description="AAA+ ATPase" evidence="14">
    <location>
        <begin position="286"/>
        <end position="438"/>
    </location>
</feature>
<evidence type="ECO:0000259" key="14">
    <source>
        <dbReference type="SMART" id="SM00382"/>
    </source>
</evidence>
<feature type="region of interest" description="Disordered" evidence="13">
    <location>
        <begin position="356"/>
        <end position="389"/>
    </location>
</feature>
<dbReference type="AlphaFoldDB" id="A0A9P3PQV8"/>
<feature type="domain" description="BCS1 N-terminal" evidence="15">
    <location>
        <begin position="68"/>
        <end position="255"/>
    </location>
</feature>
<evidence type="ECO:0000256" key="3">
    <source>
        <dbReference type="ARBA" id="ARBA00022692"/>
    </source>
</evidence>
<dbReference type="Gene3D" id="3.40.50.300">
    <property type="entry name" value="P-loop containing nucleotide triphosphate hydrolases"/>
    <property type="match status" value="1"/>
</dbReference>
<dbReference type="InterPro" id="IPR050747">
    <property type="entry name" value="Mitochondrial_chaperone_BCS1"/>
</dbReference>
<keyword evidence="6" id="KW-0378">Hydrolase</keyword>
<dbReference type="InterPro" id="IPR014851">
    <property type="entry name" value="BCS1_N"/>
</dbReference>
<keyword evidence="5" id="KW-0999">Mitochondrion inner membrane</keyword>
<feature type="region of interest" description="Disordered" evidence="13">
    <location>
        <begin position="479"/>
        <end position="515"/>
    </location>
</feature>
<evidence type="ECO:0000256" key="6">
    <source>
        <dbReference type="ARBA" id="ARBA00022801"/>
    </source>
</evidence>
<comment type="catalytic activity">
    <reaction evidence="11">
        <text>ATP + H2O = ADP + phosphate + H(+)</text>
        <dbReference type="Rhea" id="RHEA:13065"/>
        <dbReference type="ChEBI" id="CHEBI:15377"/>
        <dbReference type="ChEBI" id="CHEBI:15378"/>
        <dbReference type="ChEBI" id="CHEBI:30616"/>
        <dbReference type="ChEBI" id="CHEBI:43474"/>
        <dbReference type="ChEBI" id="CHEBI:456216"/>
    </reaction>
    <physiologicalReaction direction="left-to-right" evidence="11">
        <dbReference type="Rhea" id="RHEA:13066"/>
    </physiologicalReaction>
</comment>
<evidence type="ECO:0000256" key="1">
    <source>
        <dbReference type="ARBA" id="ARBA00004434"/>
    </source>
</evidence>
<evidence type="ECO:0000256" key="9">
    <source>
        <dbReference type="ARBA" id="ARBA00023128"/>
    </source>
</evidence>
<dbReference type="InterPro" id="IPR003593">
    <property type="entry name" value="AAA+_ATPase"/>
</dbReference>
<dbReference type="Pfam" id="PF00004">
    <property type="entry name" value="AAA"/>
    <property type="match status" value="1"/>
</dbReference>
<keyword evidence="3" id="KW-0812">Transmembrane</keyword>
<dbReference type="SMART" id="SM01024">
    <property type="entry name" value="BCS1_N"/>
    <property type="match status" value="1"/>
</dbReference>
<feature type="region of interest" description="Disordered" evidence="13">
    <location>
        <begin position="572"/>
        <end position="609"/>
    </location>
</feature>
<dbReference type="SMART" id="SM00382">
    <property type="entry name" value="AAA"/>
    <property type="match status" value="1"/>
</dbReference>
<dbReference type="GO" id="GO:0016887">
    <property type="term" value="F:ATP hydrolysis activity"/>
    <property type="evidence" value="ECO:0007669"/>
    <property type="project" value="InterPro"/>
</dbReference>
<keyword evidence="17" id="KW-1185">Reference proteome</keyword>
<comment type="similarity">
    <text evidence="2">Belongs to the AAA ATPase family. BCS1 subfamily.</text>
</comment>
<dbReference type="GO" id="GO:0005743">
    <property type="term" value="C:mitochondrial inner membrane"/>
    <property type="evidence" value="ECO:0007669"/>
    <property type="project" value="UniProtKB-SubCell"/>
</dbReference>
<evidence type="ECO:0000256" key="4">
    <source>
        <dbReference type="ARBA" id="ARBA00022741"/>
    </source>
</evidence>
<dbReference type="GO" id="GO:0005524">
    <property type="term" value="F:ATP binding"/>
    <property type="evidence" value="ECO:0007669"/>
    <property type="project" value="UniProtKB-KW"/>
</dbReference>
<sequence length="684" mass="75298">MASYFPLAALQQIFSPGTSDDAPALNATHPMNTTTSATAGQTAFPVDASSFIAFAYSFSALRDWLKLIVIGGLFEWLFESCRRLVTRLYDKVVGLFFIRASFEETDASYLWILVWLSRQPSWSKTRDMQITTRAYGGNSPAVDLDGEEQRANEFFETSRKISYLPSVSLTYSLWYKRRWMTITRVQQQSGMRGEKENTLYINILTRDHDILKQLLQEARRYYMAGQQHNMCVYVSDSTNRWNHVACRAKRSMNSIVLDPGIKDILLEDARDFLRSKPWYAERGIPFRRGYLLYGAPGSGKTSMIHCMAGELGLDVYIVSLSRTGLDDASLSELVNALPERCIALMEDIDAAFTHGVSRGGLPGSGQEEEPSKTSASQAGPPGPTTSKLSLSGLLNALDGVGAQEGRILFATTNKYTALDPALCRPGRMDLHVEFKNASKYQARELFKRFYLPTPSSEAIGAEEKEERVDSGYEADSIQAAASETSEDVEQDNEKKVVTSDSSAPDVPSFTGQTHIAHGPKLSRARIARLAAQFSDAIPERECSMASLQGYLMTYKTRPVEAALEVAAWVEEEREKRQLRDREEKAKEAKAKDVEEAKGEGESDDRAAAPPMVATSAPALARCSCQRVPTCATCGGAKVETISLALPSPVSSPVSPIPEPLPQSSKPADVMADLAMPSVERATDS</sequence>
<keyword evidence="9" id="KW-0496">Mitochondrion</keyword>
<name>A0A9P3PQV8_LYOSH</name>
<dbReference type="PANTHER" id="PTHR23070">
    <property type="entry name" value="BCS1 AAA-TYPE ATPASE"/>
    <property type="match status" value="1"/>
</dbReference>
<evidence type="ECO:0000259" key="15">
    <source>
        <dbReference type="SMART" id="SM01024"/>
    </source>
</evidence>
<reference evidence="16" key="1">
    <citation type="submission" date="2022-07" db="EMBL/GenBank/DDBJ databases">
        <title>The genome of Lyophyllum shimeji provides insight into the initial evolution of ectomycorrhizal fungal genome.</title>
        <authorList>
            <person name="Kobayashi Y."/>
            <person name="Shibata T."/>
            <person name="Hirakawa H."/>
            <person name="Shigenobu S."/>
            <person name="Nishiyama T."/>
            <person name="Yamada A."/>
            <person name="Hasebe M."/>
            <person name="Kawaguchi M."/>
        </authorList>
    </citation>
    <scope>NUCLEOTIDE SEQUENCE</scope>
    <source>
        <strain evidence="16">AT787</strain>
    </source>
</reference>
<gene>
    <name evidence="16" type="ORF">LshimejAT787_0902400</name>
</gene>
<dbReference type="SUPFAM" id="SSF52540">
    <property type="entry name" value="P-loop containing nucleoside triphosphate hydrolases"/>
    <property type="match status" value="1"/>
</dbReference>
<feature type="region of interest" description="Disordered" evidence="13">
    <location>
        <begin position="646"/>
        <end position="670"/>
    </location>
</feature>
<proteinExistence type="inferred from homology"/>
<dbReference type="EMBL" id="BRPK01000009">
    <property type="protein sequence ID" value="GLB41025.1"/>
    <property type="molecule type" value="Genomic_DNA"/>
</dbReference>
<evidence type="ECO:0000313" key="17">
    <source>
        <dbReference type="Proteomes" id="UP001063166"/>
    </source>
</evidence>
<keyword evidence="7 12" id="KW-0067">ATP-binding</keyword>
<dbReference type="InterPro" id="IPR003960">
    <property type="entry name" value="ATPase_AAA_CS"/>
</dbReference>
<dbReference type="PROSITE" id="PS00674">
    <property type="entry name" value="AAA"/>
    <property type="match status" value="1"/>
</dbReference>
<keyword evidence="4 12" id="KW-0547">Nucleotide-binding</keyword>
<comment type="caution">
    <text evidence="16">The sequence shown here is derived from an EMBL/GenBank/DDBJ whole genome shotgun (WGS) entry which is preliminary data.</text>
</comment>
<evidence type="ECO:0000256" key="2">
    <source>
        <dbReference type="ARBA" id="ARBA00007448"/>
    </source>
</evidence>
<keyword evidence="10" id="KW-0472">Membrane</keyword>
<organism evidence="16 17">
    <name type="scientific">Lyophyllum shimeji</name>
    <name type="common">Hon-shimeji</name>
    <name type="synonym">Tricholoma shimeji</name>
    <dbReference type="NCBI Taxonomy" id="47721"/>
    <lineage>
        <taxon>Eukaryota</taxon>
        <taxon>Fungi</taxon>
        <taxon>Dikarya</taxon>
        <taxon>Basidiomycota</taxon>
        <taxon>Agaricomycotina</taxon>
        <taxon>Agaricomycetes</taxon>
        <taxon>Agaricomycetidae</taxon>
        <taxon>Agaricales</taxon>
        <taxon>Tricholomatineae</taxon>
        <taxon>Lyophyllaceae</taxon>
        <taxon>Lyophyllum</taxon>
    </lineage>
</organism>
<evidence type="ECO:0000256" key="7">
    <source>
        <dbReference type="ARBA" id="ARBA00022840"/>
    </source>
</evidence>
<evidence type="ECO:0000256" key="5">
    <source>
        <dbReference type="ARBA" id="ARBA00022792"/>
    </source>
</evidence>
<evidence type="ECO:0000256" key="12">
    <source>
        <dbReference type="RuleBase" id="RU003651"/>
    </source>
</evidence>